<comment type="catalytic activity">
    <reaction evidence="7">
        <text>a 2'-deoxycytidine in DNA + S-adenosyl-L-methionine = an N(4)-methyl-2'-deoxycytidine in DNA + S-adenosyl-L-homocysteine + H(+)</text>
        <dbReference type="Rhea" id="RHEA:16857"/>
        <dbReference type="Rhea" id="RHEA-COMP:11369"/>
        <dbReference type="Rhea" id="RHEA-COMP:13674"/>
        <dbReference type="ChEBI" id="CHEBI:15378"/>
        <dbReference type="ChEBI" id="CHEBI:57856"/>
        <dbReference type="ChEBI" id="CHEBI:59789"/>
        <dbReference type="ChEBI" id="CHEBI:85452"/>
        <dbReference type="ChEBI" id="CHEBI:137933"/>
        <dbReference type="EC" id="2.1.1.113"/>
    </reaction>
</comment>
<dbReference type="RefSeq" id="WP_232783202.1">
    <property type="nucleotide sequence ID" value="NZ_CP021558.1"/>
</dbReference>
<protein>
    <recommendedName>
        <fullName evidence="8">Methyltransferase</fullName>
        <ecNumber evidence="8">2.1.1.-</ecNumber>
    </recommendedName>
</protein>
<feature type="domain" description="DNA methylase N-4/N-6" evidence="9">
    <location>
        <begin position="29"/>
        <end position="273"/>
    </location>
</feature>
<dbReference type="GO" id="GO:0015667">
    <property type="term" value="F:site-specific DNA-methyltransferase (cytosine-N4-specific) activity"/>
    <property type="evidence" value="ECO:0007669"/>
    <property type="project" value="UniProtKB-EC"/>
</dbReference>
<dbReference type="InterPro" id="IPR017985">
    <property type="entry name" value="MeTrfase_CN4_CS"/>
</dbReference>
<comment type="similarity">
    <text evidence="1">Belongs to the N(4)/N(6)-methyltransferase family. N(4) subfamily.</text>
</comment>
<evidence type="ECO:0000259" key="9">
    <source>
        <dbReference type="Pfam" id="PF01555"/>
    </source>
</evidence>
<dbReference type="REBASE" id="187563">
    <property type="entry name" value="M.Bbr215ORF1044P"/>
</dbReference>
<dbReference type="InterPro" id="IPR001091">
    <property type="entry name" value="RM_Methyltransferase"/>
</dbReference>
<reference evidence="10 11" key="1">
    <citation type="submission" date="2017-05" db="EMBL/GenBank/DDBJ databases">
        <title>Comparative genomics and methylome analysis of the gut commensal Bifidobacterium breve.</title>
        <authorList>
            <person name="Bottacini F."/>
            <person name="Morrissey R."/>
            <person name="Roberts R.J."/>
            <person name="James K."/>
            <person name="van Breen J."/>
            <person name="Egan M."/>
            <person name="Lambert J."/>
            <person name="van Limpt K."/>
            <person name="Stanton C."/>
            <person name="Knol J."/>
            <person name="O' Connell Motherway M."/>
            <person name="van Sinderen D."/>
        </authorList>
    </citation>
    <scope>NUCLEOTIDE SEQUENCE [LARGE SCALE GENOMIC DNA]</scope>
    <source>
        <strain evidence="10 11">215W447a</strain>
    </source>
</reference>
<name>A0A2K9B1B3_BIFBR</name>
<evidence type="ECO:0000313" key="11">
    <source>
        <dbReference type="Proteomes" id="UP000232491"/>
    </source>
</evidence>
<sequence length="288" mass="32473">MDAWYSDGELTLIHDDAFHALQCMPASSVDCTVTSPPYWGLRDYGNSRQIGLEPSADEYLERLESVFAELLRVTRDSGTLWLNIADRHKNGRLLNLPYRLAERLESHGWIPVNDVIWRKTNPMPQSVRRRLSTTYEHILVFAKSRRYLFDLNAIRVPAVTPPDAAAMSFDRKTHEQLLPGQHAVQHRRRTDNSADGLKNPGDVWDMAVANSTNIHFATFPLELARRCVTAGAPEDGHVLDPFNGSGTTGLAAFEHGCRYTGIDLNEDYLELSKRRLAQRSLFGIEATA</sequence>
<dbReference type="GO" id="GO:0032259">
    <property type="term" value="P:methylation"/>
    <property type="evidence" value="ECO:0007669"/>
    <property type="project" value="UniProtKB-KW"/>
</dbReference>
<dbReference type="InterPro" id="IPR029063">
    <property type="entry name" value="SAM-dependent_MTases_sf"/>
</dbReference>
<keyword evidence="3" id="KW-0808">Transferase</keyword>
<dbReference type="PRINTS" id="PR00508">
    <property type="entry name" value="S21N4MTFRASE"/>
</dbReference>
<keyword evidence="6" id="KW-0238">DNA-binding</keyword>
<evidence type="ECO:0000256" key="3">
    <source>
        <dbReference type="ARBA" id="ARBA00022679"/>
    </source>
</evidence>
<dbReference type="Gene3D" id="3.40.50.150">
    <property type="entry name" value="Vaccinia Virus protein VP39"/>
    <property type="match status" value="1"/>
</dbReference>
<dbReference type="SUPFAM" id="SSF53335">
    <property type="entry name" value="S-adenosyl-L-methionine-dependent methyltransferases"/>
    <property type="match status" value="1"/>
</dbReference>
<evidence type="ECO:0000256" key="5">
    <source>
        <dbReference type="ARBA" id="ARBA00022747"/>
    </source>
</evidence>
<evidence type="ECO:0000256" key="2">
    <source>
        <dbReference type="ARBA" id="ARBA00022603"/>
    </source>
</evidence>
<evidence type="ECO:0000313" key="10">
    <source>
        <dbReference type="EMBL" id="AUE03062.1"/>
    </source>
</evidence>
<dbReference type="GO" id="GO:0003677">
    <property type="term" value="F:DNA binding"/>
    <property type="evidence" value="ECO:0007669"/>
    <property type="project" value="UniProtKB-KW"/>
</dbReference>
<dbReference type="EC" id="2.1.1.-" evidence="8"/>
<evidence type="ECO:0000256" key="1">
    <source>
        <dbReference type="ARBA" id="ARBA00010203"/>
    </source>
</evidence>
<dbReference type="Proteomes" id="UP000232491">
    <property type="component" value="Chromosome"/>
</dbReference>
<evidence type="ECO:0000256" key="7">
    <source>
        <dbReference type="ARBA" id="ARBA00049120"/>
    </source>
</evidence>
<keyword evidence="4" id="KW-0949">S-adenosyl-L-methionine</keyword>
<dbReference type="InterPro" id="IPR002941">
    <property type="entry name" value="DNA_methylase_N4/N6"/>
</dbReference>
<dbReference type="EMBL" id="CP021558">
    <property type="protein sequence ID" value="AUE03062.1"/>
    <property type="molecule type" value="Genomic_DNA"/>
</dbReference>
<accession>A0A2K9B1B3</accession>
<evidence type="ECO:0000256" key="4">
    <source>
        <dbReference type="ARBA" id="ARBA00022691"/>
    </source>
</evidence>
<organism evidence="10 11">
    <name type="scientific">Bifidobacterium breve</name>
    <dbReference type="NCBI Taxonomy" id="1685"/>
    <lineage>
        <taxon>Bacteria</taxon>
        <taxon>Bacillati</taxon>
        <taxon>Actinomycetota</taxon>
        <taxon>Actinomycetes</taxon>
        <taxon>Bifidobacteriales</taxon>
        <taxon>Bifidobacteriaceae</taxon>
        <taxon>Bifidobacterium</taxon>
    </lineage>
</organism>
<dbReference type="PROSITE" id="PS00093">
    <property type="entry name" value="N4_MTASE"/>
    <property type="match status" value="1"/>
</dbReference>
<dbReference type="AlphaFoldDB" id="A0A2K9B1B3"/>
<dbReference type="GO" id="GO:0009307">
    <property type="term" value="P:DNA restriction-modification system"/>
    <property type="evidence" value="ECO:0007669"/>
    <property type="project" value="UniProtKB-KW"/>
</dbReference>
<evidence type="ECO:0000256" key="8">
    <source>
        <dbReference type="RuleBase" id="RU362026"/>
    </source>
</evidence>
<proteinExistence type="inferred from homology"/>
<evidence type="ECO:0000256" key="6">
    <source>
        <dbReference type="ARBA" id="ARBA00023125"/>
    </source>
</evidence>
<dbReference type="GO" id="GO:0008170">
    <property type="term" value="F:N-methyltransferase activity"/>
    <property type="evidence" value="ECO:0007669"/>
    <property type="project" value="InterPro"/>
</dbReference>
<dbReference type="Pfam" id="PF01555">
    <property type="entry name" value="N6_N4_Mtase"/>
    <property type="match status" value="1"/>
</dbReference>
<keyword evidence="2" id="KW-0489">Methyltransferase</keyword>
<dbReference type="CDD" id="cd02440">
    <property type="entry name" value="AdoMet_MTases"/>
    <property type="match status" value="1"/>
</dbReference>
<gene>
    <name evidence="10" type="ORF">BB215W447A_1044</name>
</gene>
<keyword evidence="5" id="KW-0680">Restriction system</keyword>